<comment type="pathway">
    <text evidence="2">Siderophore biosynthesis; enterobactin biosynthesis.</text>
</comment>
<evidence type="ECO:0000256" key="7">
    <source>
        <dbReference type="ARBA" id="ARBA00023191"/>
    </source>
</evidence>
<dbReference type="Pfam" id="PF01648">
    <property type="entry name" value="ACPS"/>
    <property type="match status" value="1"/>
</dbReference>
<keyword evidence="7" id="KW-0259">Enterobactin biosynthesis</keyword>
<gene>
    <name evidence="16" type="ORF">DLB95_25575</name>
</gene>
<dbReference type="PANTHER" id="PTHR38096:SF1">
    <property type="entry name" value="ENTEROBACTIN SYNTHASE COMPONENT D"/>
    <property type="match status" value="1"/>
</dbReference>
<feature type="binding site" evidence="12">
    <location>
        <position position="63"/>
    </location>
    <ligand>
        <name>CoA</name>
        <dbReference type="ChEBI" id="CHEBI:57287"/>
    </ligand>
</feature>
<dbReference type="GO" id="GO:0000287">
    <property type="term" value="F:magnesium ion binding"/>
    <property type="evidence" value="ECO:0007669"/>
    <property type="project" value="InterPro"/>
</dbReference>
<comment type="catalytic activity">
    <reaction evidence="11">
        <text>apo-[peptidyl-carrier protein] + CoA = holo-[peptidyl-carrier protein] + adenosine 3',5'-bisphosphate + H(+)</text>
        <dbReference type="Rhea" id="RHEA:46228"/>
        <dbReference type="Rhea" id="RHEA-COMP:11479"/>
        <dbReference type="Rhea" id="RHEA-COMP:11480"/>
        <dbReference type="ChEBI" id="CHEBI:15378"/>
        <dbReference type="ChEBI" id="CHEBI:29999"/>
        <dbReference type="ChEBI" id="CHEBI:57287"/>
        <dbReference type="ChEBI" id="CHEBI:58343"/>
        <dbReference type="ChEBI" id="CHEBI:64479"/>
    </reaction>
</comment>
<evidence type="ECO:0000256" key="9">
    <source>
        <dbReference type="ARBA" id="ARBA00031996"/>
    </source>
</evidence>
<dbReference type="GO" id="GO:0005886">
    <property type="term" value="C:plasma membrane"/>
    <property type="evidence" value="ECO:0007669"/>
    <property type="project" value="TreeGrafter"/>
</dbReference>
<comment type="function">
    <text evidence="1">Involved in the biosynthesis of the siderophore enterobactin (enterochelin), which is a macrocyclic trimeric lactone of N-(2,3-dihydroxybenzoyl)-serine. The serine trilactone serves as a scaffolding for the three catechol functionalities that provide hexadentate coordination for the tightly ligated iron(2+) atoms. Plays an essential role in the assembly of the enterobactin by catalyzing the transfer of the 4'-phosphopantetheine (Ppant) moiety from coenzyme A to the apo-domains of both EntB (ArCP domain) and EntF (PCP domain) to yield their holo-forms which make them competent for the activation of 2,3-dihydroxybenzoate (DHB) and L-serine, respectively.</text>
</comment>
<feature type="binding site" evidence="12">
    <location>
        <position position="186"/>
    </location>
    <ligand>
        <name>CoA</name>
        <dbReference type="ChEBI" id="CHEBI:57287"/>
    </ligand>
</feature>
<evidence type="ECO:0000256" key="3">
    <source>
        <dbReference type="ARBA" id="ARBA00008342"/>
    </source>
</evidence>
<dbReference type="GO" id="GO:0009366">
    <property type="term" value="C:enterobactin synthetase complex"/>
    <property type="evidence" value="ECO:0007669"/>
    <property type="project" value="InterPro"/>
</dbReference>
<evidence type="ECO:0000256" key="10">
    <source>
        <dbReference type="ARBA" id="ARBA00049176"/>
    </source>
</evidence>
<dbReference type="InterPro" id="IPR008278">
    <property type="entry name" value="4-PPantetheinyl_Trfase_dom"/>
</dbReference>
<feature type="binding site" evidence="12">
    <location>
        <position position="176"/>
    </location>
    <ligand>
        <name>CoA</name>
        <dbReference type="ChEBI" id="CHEBI:57287"/>
    </ligand>
</feature>
<evidence type="ECO:0000256" key="4">
    <source>
        <dbReference type="ARBA" id="ARBA00011503"/>
    </source>
</evidence>
<dbReference type="Pfam" id="PF17837">
    <property type="entry name" value="4PPT_N"/>
    <property type="match status" value="1"/>
</dbReference>
<name>A0A5Y3W9S4_SALDZ</name>
<evidence type="ECO:0000256" key="11">
    <source>
        <dbReference type="ARBA" id="ARBA00049191"/>
    </source>
</evidence>
<feature type="domain" description="4'-phosphopantetheinyl transferase N-terminal" evidence="15">
    <location>
        <begin position="57"/>
        <end position="115"/>
    </location>
</feature>
<feature type="domain" description="4'-phosphopantetheinyl transferase" evidence="14">
    <location>
        <begin position="126"/>
        <end position="205"/>
    </location>
</feature>
<accession>A0A5Y3W9S4</accession>
<sequence length="237" mass="27368">MFIFTEKSIGNKFIRSIKTGYFIQEEAIKFCEIKFSLANYDDLLFKKHSIQFPNALLSAVAKRRCEYLSGRIAAQTLLKRVQNHDNVIQSQMRTPIWPRGWVGSISHTDQYAIAILIPQNKRYTPGIDIVEFNPDAFEEIAEMFTNENERNLLIKNEIDYNLALHIVFSAKESLYKSIYPQVNKFLGFETSIVTNINIKNQTITLQLVNTLTANLPAGYLHTAYYQIDKNKVVTLIY</sequence>
<feature type="binding site" evidence="12">
    <location>
        <begin position="106"/>
        <end position="107"/>
    </location>
    <ligand>
        <name>CoA</name>
        <dbReference type="ChEBI" id="CHEBI:57287"/>
    </ligand>
</feature>
<keyword evidence="13" id="KW-0479">Metal-binding</keyword>
<dbReference type="EMBL" id="AAIYJF010000033">
    <property type="protein sequence ID" value="ECJ4380486.1"/>
    <property type="molecule type" value="Genomic_DNA"/>
</dbReference>
<protein>
    <recommendedName>
        <fullName evidence="5">Enterobactin synthase component D</fullName>
    </recommendedName>
    <alternativeName>
        <fullName evidence="8">4'-phosphopantetheinyl transferase EntD</fullName>
    </alternativeName>
    <alternativeName>
        <fullName evidence="9">Enterochelin synthase D</fullName>
    </alternativeName>
</protein>
<evidence type="ECO:0000256" key="13">
    <source>
        <dbReference type="PIRSR" id="PIRSR603542-2"/>
    </source>
</evidence>
<evidence type="ECO:0000256" key="6">
    <source>
        <dbReference type="ARBA" id="ARBA00022679"/>
    </source>
</evidence>
<keyword evidence="6 16" id="KW-0808">Transferase</keyword>
<reference evidence="16" key="1">
    <citation type="submission" date="2018-05" db="EMBL/GenBank/DDBJ databases">
        <authorList>
            <person name="Ashton P.M."/>
            <person name="Dallman T."/>
            <person name="Nair S."/>
            <person name="De Pinna E."/>
            <person name="Peters T."/>
            <person name="Grant K."/>
        </authorList>
    </citation>
    <scope>NUCLEOTIDE SEQUENCE [LARGE SCALE GENOMIC DNA]</scope>
    <source>
        <strain evidence="16">474878</strain>
    </source>
</reference>
<proteinExistence type="inferred from homology"/>
<comment type="similarity">
    <text evidence="3">Belongs to the P-Pant transferase superfamily. EntD family.</text>
</comment>
<evidence type="ECO:0000256" key="8">
    <source>
        <dbReference type="ARBA" id="ARBA00029894"/>
    </source>
</evidence>
<dbReference type="PRINTS" id="PR01399">
    <property type="entry name" value="ENTSNTHTASED"/>
</dbReference>
<dbReference type="GO" id="GO:0008897">
    <property type="term" value="F:holo-[acyl-carrier-protein] synthase activity"/>
    <property type="evidence" value="ECO:0007669"/>
    <property type="project" value="InterPro"/>
</dbReference>
<dbReference type="InterPro" id="IPR041354">
    <property type="entry name" value="4PPT_N"/>
</dbReference>
<evidence type="ECO:0000256" key="12">
    <source>
        <dbReference type="PIRSR" id="PIRSR603542-1"/>
    </source>
</evidence>
<feature type="binding site" evidence="12">
    <location>
        <position position="172"/>
    </location>
    <ligand>
        <name>CoA</name>
        <dbReference type="ChEBI" id="CHEBI:57287"/>
    </ligand>
</feature>
<comment type="catalytic activity">
    <reaction evidence="10">
        <text>apo-[aryl-carrier protein] + CoA = holo-[aryl-carrier protein] + adenosine 3',5'-bisphosphate + H(+)</text>
        <dbReference type="Rhea" id="RHEA:48404"/>
        <dbReference type="Rhea" id="RHEA-COMP:15903"/>
        <dbReference type="Rhea" id="RHEA-COMP:17557"/>
        <dbReference type="ChEBI" id="CHEBI:15378"/>
        <dbReference type="ChEBI" id="CHEBI:29999"/>
        <dbReference type="ChEBI" id="CHEBI:57287"/>
        <dbReference type="ChEBI" id="CHEBI:58343"/>
        <dbReference type="ChEBI" id="CHEBI:64479"/>
    </reaction>
</comment>
<dbReference type="AlphaFoldDB" id="A0A5Y3W9S4"/>
<dbReference type="UniPathway" id="UPA00017"/>
<evidence type="ECO:0000256" key="2">
    <source>
        <dbReference type="ARBA" id="ARBA00004993"/>
    </source>
</evidence>
<evidence type="ECO:0000256" key="5">
    <source>
        <dbReference type="ARBA" id="ARBA00019087"/>
    </source>
</evidence>
<evidence type="ECO:0000259" key="14">
    <source>
        <dbReference type="Pfam" id="PF01648"/>
    </source>
</evidence>
<dbReference type="GO" id="GO:0009239">
    <property type="term" value="P:enterobactin biosynthetic process"/>
    <property type="evidence" value="ECO:0007669"/>
    <property type="project" value="UniProtKB-UniPathway"/>
</dbReference>
<feature type="binding site" evidence="13">
    <location>
        <position position="128"/>
    </location>
    <ligand>
        <name>Mg(2+)</name>
        <dbReference type="ChEBI" id="CHEBI:18420"/>
    </ligand>
</feature>
<keyword evidence="13" id="KW-0460">Magnesium</keyword>
<dbReference type="InterPro" id="IPR037143">
    <property type="entry name" value="4-PPantetheinyl_Trfase_dom_sf"/>
</dbReference>
<comment type="subunit">
    <text evidence="4">EntB, EntD, EntE, and EntF form a multienzyme complex called enterobactin synthase.</text>
</comment>
<evidence type="ECO:0000313" key="16">
    <source>
        <dbReference type="EMBL" id="ECJ4380486.1"/>
    </source>
</evidence>
<dbReference type="PANTHER" id="PTHR38096">
    <property type="entry name" value="ENTEROBACTIN SYNTHASE COMPONENT D"/>
    <property type="match status" value="1"/>
</dbReference>
<feature type="binding site" evidence="12">
    <location>
        <position position="128"/>
    </location>
    <ligand>
        <name>CoA</name>
        <dbReference type="ChEBI" id="CHEBI:57287"/>
    </ligand>
</feature>
<organism evidence="16">
    <name type="scientific">Salmonella diarizonae</name>
    <dbReference type="NCBI Taxonomy" id="59204"/>
    <lineage>
        <taxon>Bacteria</taxon>
        <taxon>Pseudomonadati</taxon>
        <taxon>Pseudomonadota</taxon>
        <taxon>Gammaproteobacteria</taxon>
        <taxon>Enterobacterales</taxon>
        <taxon>Enterobacteriaceae</taxon>
        <taxon>Salmonella</taxon>
    </lineage>
</organism>
<evidence type="ECO:0000256" key="1">
    <source>
        <dbReference type="ARBA" id="ARBA00003937"/>
    </source>
</evidence>
<comment type="cofactor">
    <cofactor evidence="13">
        <name>Mg(2+)</name>
        <dbReference type="ChEBI" id="CHEBI:18420"/>
    </cofactor>
</comment>
<dbReference type="InterPro" id="IPR003542">
    <property type="entry name" value="Enbac_synth_compD-like"/>
</dbReference>
<dbReference type="SUPFAM" id="SSF56214">
    <property type="entry name" value="4'-phosphopantetheinyl transferase"/>
    <property type="match status" value="1"/>
</dbReference>
<dbReference type="Proteomes" id="UP000839781">
    <property type="component" value="Unassembled WGS sequence"/>
</dbReference>
<feature type="binding site" evidence="13">
    <location>
        <position position="129"/>
    </location>
    <ligand>
        <name>Mg(2+)</name>
        <dbReference type="ChEBI" id="CHEBI:18420"/>
    </ligand>
</feature>
<evidence type="ECO:0000259" key="15">
    <source>
        <dbReference type="Pfam" id="PF17837"/>
    </source>
</evidence>
<feature type="binding site" evidence="12">
    <location>
        <position position="71"/>
    </location>
    <ligand>
        <name>CoA</name>
        <dbReference type="ChEBI" id="CHEBI:57287"/>
    </ligand>
</feature>
<comment type="caution">
    <text evidence="16">The sequence shown here is derived from an EMBL/GenBank/DDBJ whole genome shotgun (WGS) entry which is preliminary data.</text>
</comment>